<dbReference type="Pfam" id="PF03480">
    <property type="entry name" value="DctP"/>
    <property type="match status" value="1"/>
</dbReference>
<dbReference type="Gene3D" id="3.40.190.170">
    <property type="entry name" value="Bacterial extracellular solute-binding protein, family 7"/>
    <property type="match status" value="1"/>
</dbReference>
<dbReference type="PANTHER" id="PTHR33376">
    <property type="match status" value="1"/>
</dbReference>
<dbReference type="GO" id="GO:0055085">
    <property type="term" value="P:transmembrane transport"/>
    <property type="evidence" value="ECO:0007669"/>
    <property type="project" value="InterPro"/>
</dbReference>
<comment type="caution">
    <text evidence="3">The sequence shown here is derived from an EMBL/GenBank/DDBJ whole genome shotgun (WGS) entry which is preliminary data.</text>
</comment>
<name>A0AAE2ZLG4_9HYPH</name>
<dbReference type="Proteomes" id="UP001196509">
    <property type="component" value="Unassembled WGS sequence"/>
</dbReference>
<keyword evidence="1 2" id="KW-0732">Signal</keyword>
<accession>A0AAE2ZLG4</accession>
<evidence type="ECO:0000313" key="3">
    <source>
        <dbReference type="EMBL" id="MBW8638733.1"/>
    </source>
</evidence>
<dbReference type="PANTHER" id="PTHR33376:SF5">
    <property type="entry name" value="EXTRACYTOPLASMIC SOLUTE RECEPTOR PROTEIN"/>
    <property type="match status" value="1"/>
</dbReference>
<dbReference type="InterPro" id="IPR038404">
    <property type="entry name" value="TRAP_DctP_sf"/>
</dbReference>
<dbReference type="RefSeq" id="WP_220229467.1">
    <property type="nucleotide sequence ID" value="NZ_JAICBX010000003.1"/>
</dbReference>
<dbReference type="EMBL" id="JAICBX010000003">
    <property type="protein sequence ID" value="MBW8638733.1"/>
    <property type="molecule type" value="Genomic_DNA"/>
</dbReference>
<feature type="chain" id="PRO_5042118129" evidence="2">
    <location>
        <begin position="22"/>
        <end position="340"/>
    </location>
</feature>
<dbReference type="PROSITE" id="PS51318">
    <property type="entry name" value="TAT"/>
    <property type="match status" value="1"/>
</dbReference>
<proteinExistence type="predicted"/>
<reference evidence="3" key="1">
    <citation type="submission" date="2021-08" db="EMBL/GenBank/DDBJ databases">
        <title>Hoeflea bacterium WL0058 sp. nov., isolated from the sediment.</title>
        <authorList>
            <person name="Wang L."/>
            <person name="Zhang D."/>
        </authorList>
    </citation>
    <scope>NUCLEOTIDE SEQUENCE</scope>
    <source>
        <strain evidence="3">WL0058</strain>
    </source>
</reference>
<evidence type="ECO:0000256" key="1">
    <source>
        <dbReference type="ARBA" id="ARBA00022729"/>
    </source>
</evidence>
<gene>
    <name evidence="3" type="primary">dctP</name>
    <name evidence="3" type="ORF">K1W69_16165</name>
</gene>
<keyword evidence="4" id="KW-1185">Reference proteome</keyword>
<dbReference type="InterPro" id="IPR006311">
    <property type="entry name" value="TAT_signal"/>
</dbReference>
<evidence type="ECO:0000313" key="4">
    <source>
        <dbReference type="Proteomes" id="UP001196509"/>
    </source>
</evidence>
<dbReference type="InterPro" id="IPR018389">
    <property type="entry name" value="DctP_fam"/>
</dbReference>
<organism evidence="3 4">
    <name type="scientific">Flavimaribacter sediminis</name>
    <dbReference type="NCBI Taxonomy" id="2865987"/>
    <lineage>
        <taxon>Bacteria</taxon>
        <taxon>Pseudomonadati</taxon>
        <taxon>Pseudomonadota</taxon>
        <taxon>Alphaproteobacteria</taxon>
        <taxon>Hyphomicrobiales</taxon>
        <taxon>Rhizobiaceae</taxon>
        <taxon>Flavimaribacter</taxon>
    </lineage>
</organism>
<dbReference type="NCBIfam" id="NF037995">
    <property type="entry name" value="TRAP_S1"/>
    <property type="match status" value="1"/>
</dbReference>
<dbReference type="AlphaFoldDB" id="A0AAE2ZLG4"/>
<sequence>MDRRNFLGMTVAGAAAGTALAAPAIAQQTFRWRMATLYPRGVSFGVAYDAFAKRVESASGGRLVIDVVYDGEGVGATEVFAAAKSGLVEMGSPYMALHAGEMPSGVVELGLPGGPERYDQLYTLFSMGGWAPVLDEAYGSHGLVHLGPCIQPGVYVLTKEPINALSDLKGMKLRSPGAYGNQMRQLGVAPVTMAFSEVYTSLATGVIDGCASSNLIDYRDGKWYEQAKYLYPVPLSGAQVAPTIVNRQAFETLPADLQSLLQVAQVEHCFGHVGLSITTVAGAVAEMEAAGATFTGPPSDADRQEWKKAAAAVWEEYAEADPFSKKLIDVQRDYLAAIGA</sequence>
<evidence type="ECO:0000256" key="2">
    <source>
        <dbReference type="SAM" id="SignalP"/>
    </source>
</evidence>
<feature type="signal peptide" evidence="2">
    <location>
        <begin position="1"/>
        <end position="21"/>
    </location>
</feature>
<protein>
    <submittedName>
        <fullName evidence="3">TRAP transporter substrate-binding protein DctP</fullName>
    </submittedName>
</protein>